<feature type="region of interest" description="Disordered" evidence="1">
    <location>
        <begin position="1"/>
        <end position="23"/>
    </location>
</feature>
<dbReference type="AlphaFoldDB" id="A0A2H1VK78"/>
<evidence type="ECO:0000313" key="2">
    <source>
        <dbReference type="EMBL" id="SOQ40664.1"/>
    </source>
</evidence>
<proteinExistence type="predicted"/>
<accession>A0A2H1VK78</accession>
<name>A0A2H1VK78_SPOFR</name>
<gene>
    <name evidence="2" type="ORF">SFRICE_022633</name>
</gene>
<organism evidence="2">
    <name type="scientific">Spodoptera frugiperda</name>
    <name type="common">Fall armyworm</name>
    <dbReference type="NCBI Taxonomy" id="7108"/>
    <lineage>
        <taxon>Eukaryota</taxon>
        <taxon>Metazoa</taxon>
        <taxon>Ecdysozoa</taxon>
        <taxon>Arthropoda</taxon>
        <taxon>Hexapoda</taxon>
        <taxon>Insecta</taxon>
        <taxon>Pterygota</taxon>
        <taxon>Neoptera</taxon>
        <taxon>Endopterygota</taxon>
        <taxon>Lepidoptera</taxon>
        <taxon>Glossata</taxon>
        <taxon>Ditrysia</taxon>
        <taxon>Noctuoidea</taxon>
        <taxon>Noctuidae</taxon>
        <taxon>Amphipyrinae</taxon>
        <taxon>Spodoptera</taxon>
    </lineage>
</organism>
<evidence type="ECO:0000256" key="1">
    <source>
        <dbReference type="SAM" id="MobiDB-lite"/>
    </source>
</evidence>
<dbReference type="EMBL" id="ODYU01002764">
    <property type="protein sequence ID" value="SOQ40664.1"/>
    <property type="molecule type" value="Genomic_DNA"/>
</dbReference>
<reference evidence="2" key="1">
    <citation type="submission" date="2016-07" db="EMBL/GenBank/DDBJ databases">
        <authorList>
            <person name="Bretaudeau A."/>
        </authorList>
    </citation>
    <scope>NUCLEOTIDE SEQUENCE</scope>
    <source>
        <strain evidence="2">Rice</strain>
        <tissue evidence="2">Whole body</tissue>
    </source>
</reference>
<protein>
    <submittedName>
        <fullName evidence="2">SFRICE_022633</fullName>
    </submittedName>
</protein>
<sequence>MTIGGPAAVGANELTDGPDGKESALPIDTRNIRESCRPFKKEFKILRERVIEQTSHLMVSNRRRPWTLKTPEALQVRFWPFGGLLLTIGQIEKGCLGLLNLTHTTKPCDVVCSKRCFTSVICEAVESLRRGPVVYFPITSPLGAARGSVKKFQAENHPVPTPAFRSGAPVTPLCSVFFFMKQGGNRANVLPDGKQSPPPMEHLKHQRRYKCVPGFLGVRNLRVVVWESGMGKIGKGGIGPPVTSLTQRNTTQALFHVGFLALHVPTSTAYKWPLLTKGLFSHAEGLNINHHACSMRVGYFKLVIRKHKPRILYFSRSVSDSIPGSAKVILSCFRLFENFLVAARSLELCPNPHSISAPVMAFGGISRGVVTGAGDQSPLVIRTTLRCSIIAVLLREFEDWGFGRGNLTHTTKYNASAISRLFTVRPWYHSGRAGPFVPKYGSHTLITEHIHIYEEIQSAFPLEVCYAMLLWIRLASTCHLHWYT</sequence>